<dbReference type="AlphaFoldDB" id="A0A5N6TSU8"/>
<accession>A0A5N6TSU8</accession>
<evidence type="ECO:0000256" key="1">
    <source>
        <dbReference type="SAM" id="Phobius"/>
    </source>
</evidence>
<keyword evidence="1" id="KW-0472">Membrane</keyword>
<dbReference type="OrthoDB" id="10504330at2759"/>
<reference evidence="2 3" key="1">
    <citation type="submission" date="2019-04" db="EMBL/GenBank/DDBJ databases">
        <title>Friends and foes A comparative genomics study of 23 Aspergillus species from section Flavi.</title>
        <authorList>
            <consortium name="DOE Joint Genome Institute"/>
            <person name="Kjaerbolling I."/>
            <person name="Vesth T."/>
            <person name="Frisvad J.C."/>
            <person name="Nybo J.L."/>
            <person name="Theobald S."/>
            <person name="Kildgaard S."/>
            <person name="Isbrandt T."/>
            <person name="Kuo A."/>
            <person name="Sato A."/>
            <person name="Lyhne E.K."/>
            <person name="Kogle M.E."/>
            <person name="Wiebenga A."/>
            <person name="Kun R.S."/>
            <person name="Lubbers R.J."/>
            <person name="Makela M.R."/>
            <person name="Barry K."/>
            <person name="Chovatia M."/>
            <person name="Clum A."/>
            <person name="Daum C."/>
            <person name="Haridas S."/>
            <person name="He G."/>
            <person name="LaButti K."/>
            <person name="Lipzen A."/>
            <person name="Mondo S."/>
            <person name="Riley R."/>
            <person name="Salamov A."/>
            <person name="Simmons B.A."/>
            <person name="Magnuson J.K."/>
            <person name="Henrissat B."/>
            <person name="Mortensen U.H."/>
            <person name="Larsen T.O."/>
            <person name="Devries R.P."/>
            <person name="Grigoriev I.V."/>
            <person name="Machida M."/>
            <person name="Baker S.E."/>
            <person name="Andersen M.R."/>
        </authorList>
    </citation>
    <scope>NUCLEOTIDE SEQUENCE [LARGE SCALE GENOMIC DNA]</scope>
    <source>
        <strain evidence="2 3">IBT 18842</strain>
    </source>
</reference>
<dbReference type="EMBL" id="ML742123">
    <property type="protein sequence ID" value="KAE8149438.1"/>
    <property type="molecule type" value="Genomic_DNA"/>
</dbReference>
<keyword evidence="3" id="KW-1185">Reference proteome</keyword>
<evidence type="ECO:0000313" key="2">
    <source>
        <dbReference type="EMBL" id="KAE8149438.1"/>
    </source>
</evidence>
<keyword evidence="1" id="KW-1133">Transmembrane helix</keyword>
<name>A0A5N6TSU8_ASPAV</name>
<organism evidence="2 3">
    <name type="scientific">Aspergillus avenaceus</name>
    <dbReference type="NCBI Taxonomy" id="36643"/>
    <lineage>
        <taxon>Eukaryota</taxon>
        <taxon>Fungi</taxon>
        <taxon>Dikarya</taxon>
        <taxon>Ascomycota</taxon>
        <taxon>Pezizomycotina</taxon>
        <taxon>Eurotiomycetes</taxon>
        <taxon>Eurotiomycetidae</taxon>
        <taxon>Eurotiales</taxon>
        <taxon>Aspergillaceae</taxon>
        <taxon>Aspergillus</taxon>
        <taxon>Aspergillus subgen. Circumdati</taxon>
    </lineage>
</organism>
<evidence type="ECO:0000313" key="3">
    <source>
        <dbReference type="Proteomes" id="UP000325780"/>
    </source>
</evidence>
<feature type="transmembrane region" description="Helical" evidence="1">
    <location>
        <begin position="17"/>
        <end position="44"/>
    </location>
</feature>
<sequence>MEMQTDSLARLTHQPSLYFIVIAVTIAAIGFTAISASSPVDTLFEETFMAKRRIRRVFSQRLYAS</sequence>
<keyword evidence="1" id="KW-0812">Transmembrane</keyword>
<dbReference type="Proteomes" id="UP000325780">
    <property type="component" value="Unassembled WGS sequence"/>
</dbReference>
<proteinExistence type="predicted"/>
<gene>
    <name evidence="2" type="ORF">BDV25DRAFT_156361</name>
</gene>
<protein>
    <submittedName>
        <fullName evidence="2">Uncharacterized protein</fullName>
    </submittedName>
</protein>